<sequence>MTSLYDIPLTMNDGATSSFGRFRGKAVLVVNVASKCGFTSQYDGLQKLYERFQDEGLEILGVPCNQFAGQEPGEDAEIAEFCRLNFGVTFPLTAKAKVRGKEQHPLYHELTRFKHPLLPGLIKWNFEKFLISRDGEVLERFGSRTEPDDAELVAAVEAALAAPGTADAQPAAD</sequence>
<dbReference type="GO" id="GO:0004601">
    <property type="term" value="F:peroxidase activity"/>
    <property type="evidence" value="ECO:0007669"/>
    <property type="project" value="UniProtKB-KW"/>
</dbReference>
<dbReference type="PANTHER" id="PTHR11592">
    <property type="entry name" value="GLUTATHIONE PEROXIDASE"/>
    <property type="match status" value="1"/>
</dbReference>
<dbReference type="EMBL" id="FNSN01000004">
    <property type="protein sequence ID" value="SEC85954.1"/>
    <property type="molecule type" value="Genomic_DNA"/>
</dbReference>
<dbReference type="CDD" id="cd00340">
    <property type="entry name" value="GSH_Peroxidase"/>
    <property type="match status" value="1"/>
</dbReference>
<feature type="active site" evidence="4">
    <location>
        <position position="36"/>
    </location>
</feature>
<evidence type="ECO:0000256" key="4">
    <source>
        <dbReference type="PIRSR" id="PIRSR000303-1"/>
    </source>
</evidence>
<dbReference type="PANTHER" id="PTHR11592:SF40">
    <property type="entry name" value="THIOREDOXIN_GLUTATHIONE PEROXIDASE BTUE"/>
    <property type="match status" value="1"/>
</dbReference>
<reference evidence="6 7" key="1">
    <citation type="submission" date="2016-10" db="EMBL/GenBank/DDBJ databases">
        <authorList>
            <person name="de Groot N.N."/>
        </authorList>
    </citation>
    <scope>NUCLEOTIDE SEQUENCE [LARGE SCALE GENOMIC DNA]</scope>
    <source>
        <strain evidence="6 7">DSM 10495</strain>
    </source>
</reference>
<dbReference type="PRINTS" id="PR01011">
    <property type="entry name" value="GLUTPROXDASE"/>
</dbReference>
<name>A0A1H4W0C4_9MICC</name>
<organism evidence="6 7">
    <name type="scientific">Arthrobacter woluwensis</name>
    <dbReference type="NCBI Taxonomy" id="156980"/>
    <lineage>
        <taxon>Bacteria</taxon>
        <taxon>Bacillati</taxon>
        <taxon>Actinomycetota</taxon>
        <taxon>Actinomycetes</taxon>
        <taxon>Micrococcales</taxon>
        <taxon>Micrococcaceae</taxon>
        <taxon>Arthrobacter</taxon>
    </lineage>
</organism>
<dbReference type="Pfam" id="PF00255">
    <property type="entry name" value="GSHPx"/>
    <property type="match status" value="1"/>
</dbReference>
<accession>A0A1H4W0C4</accession>
<dbReference type="PROSITE" id="PS00460">
    <property type="entry name" value="GLUTATHIONE_PEROXID_1"/>
    <property type="match status" value="1"/>
</dbReference>
<proteinExistence type="inferred from homology"/>
<dbReference type="Gene3D" id="3.40.30.10">
    <property type="entry name" value="Glutaredoxin"/>
    <property type="match status" value="1"/>
</dbReference>
<dbReference type="GO" id="GO:0034599">
    <property type="term" value="P:cellular response to oxidative stress"/>
    <property type="evidence" value="ECO:0007669"/>
    <property type="project" value="TreeGrafter"/>
</dbReference>
<evidence type="ECO:0000256" key="3">
    <source>
        <dbReference type="ARBA" id="ARBA00023002"/>
    </source>
</evidence>
<dbReference type="STRING" id="156980.SAMN04489745_3354"/>
<dbReference type="AlphaFoldDB" id="A0A1H4W0C4"/>
<keyword evidence="7" id="KW-1185">Reference proteome</keyword>
<dbReference type="InterPro" id="IPR029759">
    <property type="entry name" value="GPX_AS"/>
</dbReference>
<keyword evidence="3 5" id="KW-0560">Oxidoreductase</keyword>
<comment type="similarity">
    <text evidence="1 5">Belongs to the glutathione peroxidase family.</text>
</comment>
<gene>
    <name evidence="6" type="ORF">SAMN04489745_3354</name>
</gene>
<dbReference type="PIRSF" id="PIRSF000303">
    <property type="entry name" value="Glutathion_perox"/>
    <property type="match status" value="1"/>
</dbReference>
<evidence type="ECO:0000256" key="5">
    <source>
        <dbReference type="RuleBase" id="RU000499"/>
    </source>
</evidence>
<keyword evidence="2 5" id="KW-0575">Peroxidase</keyword>
<dbReference type="Proteomes" id="UP000182652">
    <property type="component" value="Unassembled WGS sequence"/>
</dbReference>
<dbReference type="InterPro" id="IPR036249">
    <property type="entry name" value="Thioredoxin-like_sf"/>
</dbReference>
<dbReference type="InterPro" id="IPR000889">
    <property type="entry name" value="Glutathione_peroxidase"/>
</dbReference>
<evidence type="ECO:0000256" key="1">
    <source>
        <dbReference type="ARBA" id="ARBA00006926"/>
    </source>
</evidence>
<protein>
    <recommendedName>
        <fullName evidence="5">Glutathione peroxidase</fullName>
    </recommendedName>
</protein>
<dbReference type="SUPFAM" id="SSF52833">
    <property type="entry name" value="Thioredoxin-like"/>
    <property type="match status" value="1"/>
</dbReference>
<evidence type="ECO:0000313" key="7">
    <source>
        <dbReference type="Proteomes" id="UP000182652"/>
    </source>
</evidence>
<evidence type="ECO:0000313" key="6">
    <source>
        <dbReference type="EMBL" id="SEC85954.1"/>
    </source>
</evidence>
<dbReference type="RefSeq" id="WP_066214764.1">
    <property type="nucleotide sequence ID" value="NZ_FNSN01000004.1"/>
</dbReference>
<dbReference type="PROSITE" id="PS51355">
    <property type="entry name" value="GLUTATHIONE_PEROXID_3"/>
    <property type="match status" value="1"/>
</dbReference>
<evidence type="ECO:0000256" key="2">
    <source>
        <dbReference type="ARBA" id="ARBA00022559"/>
    </source>
</evidence>
<dbReference type="FunFam" id="3.40.30.10:FF:000010">
    <property type="entry name" value="Glutathione peroxidase"/>
    <property type="match status" value="1"/>
</dbReference>